<reference evidence="3 4" key="2">
    <citation type="journal article" date="2010" name="J. Bacteriol.">
        <title>Genome sequence of the polysaccharide-degrading, thermophilic anaerobe Spirochaeta thermophila DSM 6192.</title>
        <authorList>
            <person name="Angelov A."/>
            <person name="Liebl S."/>
            <person name="Ballschmiter M."/>
            <person name="Bomeke M."/>
            <person name="Lehmann R."/>
            <person name="Liesegang H."/>
            <person name="Daniel R."/>
            <person name="Liebl W."/>
        </authorList>
    </citation>
    <scope>NUCLEOTIDE SEQUENCE [LARGE SCALE GENOMIC DNA]</scope>
    <source>
        <strain evidence="4">ATCC 49972 / DSM 6192 / RI 19.B1</strain>
    </source>
</reference>
<keyword evidence="2" id="KW-0812">Transmembrane</keyword>
<evidence type="ECO:0000256" key="2">
    <source>
        <dbReference type="SAM" id="Phobius"/>
    </source>
</evidence>
<protein>
    <recommendedName>
        <fullName evidence="5">DUF2933 domain-containing protein</fullName>
    </recommendedName>
</protein>
<dbReference type="PaxDb" id="665571-STHERM_c14950"/>
<dbReference type="RefSeq" id="WP_013314275.1">
    <property type="nucleotide sequence ID" value="NC_014484.1"/>
</dbReference>
<evidence type="ECO:0000313" key="4">
    <source>
        <dbReference type="Proteomes" id="UP000001296"/>
    </source>
</evidence>
<reference key="1">
    <citation type="submission" date="2009-08" db="EMBL/GenBank/DDBJ databases">
        <title>The genome sequence of Spirochaeta thermophila DSM6192.</title>
        <authorList>
            <person name="Angelov A."/>
            <person name="Mientus M."/>
            <person name="Wittenberg S."/>
            <person name="Lehmann R."/>
            <person name="Liesegang H."/>
            <person name="Daniel R."/>
            <person name="Liebl W."/>
        </authorList>
    </citation>
    <scope>NUCLEOTIDE SEQUENCE</scope>
    <source>
        <strain>DSM 6192</strain>
    </source>
</reference>
<dbReference type="HOGENOM" id="CLU_2345283_0_0_12"/>
<accession>E0RTR0</accession>
<keyword evidence="2" id="KW-1133">Transmembrane helix</keyword>
<gene>
    <name evidence="3" type="ordered locus">STHERM_c14950</name>
</gene>
<evidence type="ECO:0000313" key="3">
    <source>
        <dbReference type="EMBL" id="ADN02435.1"/>
    </source>
</evidence>
<dbReference type="KEGG" id="sta:STHERM_c14950"/>
<dbReference type="AlphaFoldDB" id="E0RTR0"/>
<name>E0RTR0_WINT6</name>
<sequence>MAPHTHSSPSHPHRHPWWMMALCVLPMALLGGVFLLAPSSLDRGWLLTLFLLLCPLLHLGMIPLMVRHNEEEGARTDTPQKEEKPLLLEYHGGSHDE</sequence>
<evidence type="ECO:0000256" key="1">
    <source>
        <dbReference type="SAM" id="MobiDB-lite"/>
    </source>
</evidence>
<feature type="region of interest" description="Disordered" evidence="1">
    <location>
        <begin position="72"/>
        <end position="97"/>
    </location>
</feature>
<feature type="transmembrane region" description="Helical" evidence="2">
    <location>
        <begin position="44"/>
        <end position="66"/>
    </location>
</feature>
<keyword evidence="2" id="KW-0472">Membrane</keyword>
<proteinExistence type="predicted"/>
<organism evidence="3 4">
    <name type="scientific">Winmispira thermophila (strain ATCC 49972 / DSM 6192 / RI 19.B1)</name>
    <name type="common">Spirochaeta thermophila</name>
    <dbReference type="NCBI Taxonomy" id="665571"/>
    <lineage>
        <taxon>Bacteria</taxon>
        <taxon>Pseudomonadati</taxon>
        <taxon>Spirochaetota</taxon>
        <taxon>Spirochaetia</taxon>
        <taxon>Winmispirales</taxon>
        <taxon>Winmispiraceae</taxon>
        <taxon>Winmispira</taxon>
    </lineage>
</organism>
<dbReference type="Proteomes" id="UP000001296">
    <property type="component" value="Chromosome"/>
</dbReference>
<evidence type="ECO:0008006" key="5">
    <source>
        <dbReference type="Google" id="ProtNLM"/>
    </source>
</evidence>
<dbReference type="EMBL" id="CP001698">
    <property type="protein sequence ID" value="ADN02435.1"/>
    <property type="molecule type" value="Genomic_DNA"/>
</dbReference>
<feature type="transmembrane region" description="Helical" evidence="2">
    <location>
        <begin position="17"/>
        <end position="37"/>
    </location>
</feature>